<proteinExistence type="predicted"/>
<protein>
    <submittedName>
        <fullName evidence="2">Uncharacterized protein</fullName>
    </submittedName>
</protein>
<reference evidence="3" key="1">
    <citation type="journal article" date="2019" name="Int. J. Syst. Evol. Microbiol.">
        <title>The Global Catalogue of Microorganisms (GCM) 10K type strain sequencing project: providing services to taxonomists for standard genome sequencing and annotation.</title>
        <authorList>
            <consortium name="The Broad Institute Genomics Platform"/>
            <consortium name="The Broad Institute Genome Sequencing Center for Infectious Disease"/>
            <person name="Wu L."/>
            <person name="Ma J."/>
        </authorList>
    </citation>
    <scope>NUCLEOTIDE SEQUENCE [LARGE SCALE GENOMIC DNA]</scope>
    <source>
        <strain evidence="3">IBRC-M 10813</strain>
    </source>
</reference>
<dbReference type="RefSeq" id="WP_380703385.1">
    <property type="nucleotide sequence ID" value="NZ_JBHSAP010000009.1"/>
</dbReference>
<gene>
    <name evidence="2" type="ORF">ACFOUO_06410</name>
</gene>
<feature type="compositionally biased region" description="Basic and acidic residues" evidence="1">
    <location>
        <begin position="13"/>
        <end position="26"/>
    </location>
</feature>
<keyword evidence="3" id="KW-1185">Reference proteome</keyword>
<feature type="compositionally biased region" description="Basic and acidic residues" evidence="1">
    <location>
        <begin position="87"/>
        <end position="102"/>
    </location>
</feature>
<organism evidence="2 3">
    <name type="scientific">Salinithrix halophila</name>
    <dbReference type="NCBI Taxonomy" id="1485204"/>
    <lineage>
        <taxon>Bacteria</taxon>
        <taxon>Bacillati</taxon>
        <taxon>Bacillota</taxon>
        <taxon>Bacilli</taxon>
        <taxon>Bacillales</taxon>
        <taxon>Thermoactinomycetaceae</taxon>
        <taxon>Salinithrix</taxon>
    </lineage>
</organism>
<evidence type="ECO:0000313" key="3">
    <source>
        <dbReference type="Proteomes" id="UP001595843"/>
    </source>
</evidence>
<name>A0ABV8JDQ2_9BACL</name>
<dbReference type="EMBL" id="JBHSAP010000009">
    <property type="protein sequence ID" value="MFC4076440.1"/>
    <property type="molecule type" value="Genomic_DNA"/>
</dbReference>
<evidence type="ECO:0000256" key="1">
    <source>
        <dbReference type="SAM" id="MobiDB-lite"/>
    </source>
</evidence>
<feature type="region of interest" description="Disordered" evidence="1">
    <location>
        <begin position="1"/>
        <end position="212"/>
    </location>
</feature>
<evidence type="ECO:0000313" key="2">
    <source>
        <dbReference type="EMBL" id="MFC4076440.1"/>
    </source>
</evidence>
<feature type="compositionally biased region" description="Basic and acidic residues" evidence="1">
    <location>
        <begin position="121"/>
        <end position="155"/>
    </location>
</feature>
<sequence length="212" mass="24836">MKNQPRRVSQKANRLEWLRNKMEQFSEQRPPGRTNDLPPEPPRGYSSEAPEGEPGWDVPFGFLGLDEGPMQGPIQDRRPGPSKGTRNTREEETQAREQHPWPEEMLGWDGPPPPREPSSWNHERPRHTPENEKQANENAPRSREDWTDPLHEQPKNTKPQTEALPSRHKSEGEWEELPALFDETETVGKAKVRQRRENAGYRRGNNRRRRRR</sequence>
<comment type="caution">
    <text evidence="2">The sequence shown here is derived from an EMBL/GenBank/DDBJ whole genome shotgun (WGS) entry which is preliminary data.</text>
</comment>
<dbReference type="Proteomes" id="UP001595843">
    <property type="component" value="Unassembled WGS sequence"/>
</dbReference>
<accession>A0ABV8JDQ2</accession>